<evidence type="ECO:0000259" key="1">
    <source>
        <dbReference type="SMART" id="SM00670"/>
    </source>
</evidence>
<evidence type="ECO:0000313" key="3">
    <source>
        <dbReference type="Proteomes" id="UP000714915"/>
    </source>
</evidence>
<dbReference type="InterPro" id="IPR002716">
    <property type="entry name" value="PIN_dom"/>
</dbReference>
<sequence length="141" mass="16209">MKTDKLHVYLDACFVIAFLIDGHADNSEAISIYKKIKSDKLYVSLFVLDEVLYILSKYGIDKSTACQLVEKFIKLENLEVIDENFIVHNVEQFIDIYSKTTLKPTDSAHLYYMKLAKIKNIATFDSDFIKNADKLDIEVVS</sequence>
<proteinExistence type="predicted"/>
<evidence type="ECO:0000313" key="2">
    <source>
        <dbReference type="EMBL" id="MCA9386413.1"/>
    </source>
</evidence>
<dbReference type="EMBL" id="JAGQLF010000001">
    <property type="protein sequence ID" value="MCA9386413.1"/>
    <property type="molecule type" value="Genomic_DNA"/>
</dbReference>
<name>A0A955RLK6_9BACT</name>
<comment type="caution">
    <text evidence="2">The sequence shown here is derived from an EMBL/GenBank/DDBJ whole genome shotgun (WGS) entry which is preliminary data.</text>
</comment>
<gene>
    <name evidence="2" type="ORF">KC669_00080</name>
</gene>
<dbReference type="Proteomes" id="UP000714915">
    <property type="component" value="Unassembled WGS sequence"/>
</dbReference>
<dbReference type="SUPFAM" id="SSF88723">
    <property type="entry name" value="PIN domain-like"/>
    <property type="match status" value="1"/>
</dbReference>
<dbReference type="CDD" id="cd09854">
    <property type="entry name" value="PIN_VapC-like"/>
    <property type="match status" value="1"/>
</dbReference>
<reference evidence="2" key="1">
    <citation type="submission" date="2020-04" db="EMBL/GenBank/DDBJ databases">
        <authorList>
            <person name="Zhang T."/>
        </authorList>
    </citation>
    <scope>NUCLEOTIDE SEQUENCE</scope>
    <source>
        <strain evidence="2">HKST-UBA09</strain>
    </source>
</reference>
<dbReference type="Gene3D" id="3.40.50.1010">
    <property type="entry name" value="5'-nuclease"/>
    <property type="match status" value="1"/>
</dbReference>
<reference evidence="2" key="2">
    <citation type="journal article" date="2021" name="Microbiome">
        <title>Successional dynamics and alternative stable states in a saline activated sludge microbial community over 9 years.</title>
        <authorList>
            <person name="Wang Y."/>
            <person name="Ye J."/>
            <person name="Ju F."/>
            <person name="Liu L."/>
            <person name="Boyd J.A."/>
            <person name="Deng Y."/>
            <person name="Parks D.H."/>
            <person name="Jiang X."/>
            <person name="Yin X."/>
            <person name="Woodcroft B.J."/>
            <person name="Tyson G.W."/>
            <person name="Hugenholtz P."/>
            <person name="Polz M.F."/>
            <person name="Zhang T."/>
        </authorList>
    </citation>
    <scope>NUCLEOTIDE SEQUENCE</scope>
    <source>
        <strain evidence="2">HKST-UBA09</strain>
    </source>
</reference>
<dbReference type="AlphaFoldDB" id="A0A955RLK6"/>
<dbReference type="Pfam" id="PF01850">
    <property type="entry name" value="PIN"/>
    <property type="match status" value="1"/>
</dbReference>
<protein>
    <submittedName>
        <fullName evidence="2">Type II toxin-antitoxin system VapC family toxin</fullName>
    </submittedName>
</protein>
<accession>A0A955RLK6</accession>
<dbReference type="InterPro" id="IPR029060">
    <property type="entry name" value="PIN-like_dom_sf"/>
</dbReference>
<feature type="domain" description="PIN" evidence="1">
    <location>
        <begin position="6"/>
        <end position="130"/>
    </location>
</feature>
<dbReference type="SMART" id="SM00670">
    <property type="entry name" value="PINc"/>
    <property type="match status" value="1"/>
</dbReference>
<organism evidence="2 3">
    <name type="scientific">Candidatus Dojkabacteria bacterium</name>
    <dbReference type="NCBI Taxonomy" id="2099670"/>
    <lineage>
        <taxon>Bacteria</taxon>
        <taxon>Candidatus Dojkabacteria</taxon>
    </lineage>
</organism>